<dbReference type="Proteomes" id="UP000008854">
    <property type="component" value="Unassembled WGS sequence"/>
</dbReference>
<keyword evidence="2" id="KW-1185">Reference proteome</keyword>
<organism evidence="2 3">
    <name type="scientific">Schistosoma mansoni</name>
    <name type="common">Blood fluke</name>
    <dbReference type="NCBI Taxonomy" id="6183"/>
    <lineage>
        <taxon>Eukaryota</taxon>
        <taxon>Metazoa</taxon>
        <taxon>Spiralia</taxon>
        <taxon>Lophotrochozoa</taxon>
        <taxon>Platyhelminthes</taxon>
        <taxon>Trematoda</taxon>
        <taxon>Digenea</taxon>
        <taxon>Strigeidida</taxon>
        <taxon>Schistosomatoidea</taxon>
        <taxon>Schistosomatidae</taxon>
        <taxon>Schistosoma</taxon>
    </lineage>
</organism>
<sequence length="295" mass="33387">MRSNKCEFIHLRLTESLLCSLENIKQNGGKIALVCEPQQNPKIVVTTSGSDSVYELEPDHGTVYFSLVNVKKSVGKCLQNIQYRYRTKATDDSFVKARENLVKEVENSRQQKIKALDYQLKSASLIKDERNTKARKNLRRNSLSGPPPKMAKTSVGNNKTRNSDIPPNIPSFSSLSSKKKSVQRPGTSPQLITNSLVNIKENVSDKSDQQKVTHTSGTAEDYVNDIEKVIYNKCLSAVQRRNVLEQRLREAYTNTDEFVRTKEIEKIKMDLSSLVDDLYTDELLKKWIPMSIGSA</sequence>
<protein>
    <submittedName>
        <fullName evidence="3">ELL domain-containing protein</fullName>
    </submittedName>
</protein>
<dbReference type="WBParaSite" id="Smp_176960.1">
    <property type="protein sequence ID" value="Smp_176960.1"/>
    <property type="gene ID" value="Smp_176960"/>
</dbReference>
<dbReference type="AlphaFoldDB" id="A0A3Q0KTP6"/>
<dbReference type="InParanoid" id="A0A3Q0KTP6"/>
<feature type="compositionally biased region" description="Polar residues" evidence="1">
    <location>
        <begin position="154"/>
        <end position="165"/>
    </location>
</feature>
<evidence type="ECO:0000313" key="2">
    <source>
        <dbReference type="Proteomes" id="UP000008854"/>
    </source>
</evidence>
<evidence type="ECO:0000256" key="1">
    <source>
        <dbReference type="SAM" id="MobiDB-lite"/>
    </source>
</evidence>
<name>A0A3Q0KTP6_SCHMA</name>
<accession>A0A3Q0KTP6</accession>
<evidence type="ECO:0000313" key="3">
    <source>
        <dbReference type="WBParaSite" id="Smp_176960.1"/>
    </source>
</evidence>
<reference evidence="2" key="1">
    <citation type="journal article" date="2012" name="PLoS Negl. Trop. Dis.">
        <title>A systematically improved high quality genome and transcriptome of the human blood fluke Schistosoma mansoni.</title>
        <authorList>
            <person name="Protasio A.V."/>
            <person name="Tsai I.J."/>
            <person name="Babbage A."/>
            <person name="Nichol S."/>
            <person name="Hunt M."/>
            <person name="Aslett M.A."/>
            <person name="De Silva N."/>
            <person name="Velarde G.S."/>
            <person name="Anderson T.J."/>
            <person name="Clark R.C."/>
            <person name="Davidson C."/>
            <person name="Dillon G.P."/>
            <person name="Holroyd N.E."/>
            <person name="LoVerde P.T."/>
            <person name="Lloyd C."/>
            <person name="McQuillan J."/>
            <person name="Oliveira G."/>
            <person name="Otto T.D."/>
            <person name="Parker-Manuel S.J."/>
            <person name="Quail M.A."/>
            <person name="Wilson R.A."/>
            <person name="Zerlotini A."/>
            <person name="Dunne D.W."/>
            <person name="Berriman M."/>
        </authorList>
    </citation>
    <scope>NUCLEOTIDE SEQUENCE [LARGE SCALE GENOMIC DNA]</scope>
    <source>
        <strain evidence="2">Puerto Rican</strain>
    </source>
</reference>
<proteinExistence type="predicted"/>
<reference evidence="3" key="2">
    <citation type="submission" date="2018-12" db="UniProtKB">
        <authorList>
            <consortium name="WormBaseParasite"/>
        </authorList>
    </citation>
    <scope>IDENTIFICATION</scope>
    <source>
        <strain evidence="3">Puerto Rican</strain>
    </source>
</reference>
<feature type="region of interest" description="Disordered" evidence="1">
    <location>
        <begin position="127"/>
        <end position="191"/>
    </location>
</feature>